<dbReference type="PROSITE" id="PS51635">
    <property type="entry name" value="PNPLA"/>
    <property type="match status" value="1"/>
</dbReference>
<dbReference type="GO" id="GO:0005737">
    <property type="term" value="C:cytoplasm"/>
    <property type="evidence" value="ECO:0007669"/>
    <property type="project" value="TreeGrafter"/>
</dbReference>
<dbReference type="GO" id="GO:0019433">
    <property type="term" value="P:triglyceride catabolic process"/>
    <property type="evidence" value="ECO:0007669"/>
    <property type="project" value="TreeGrafter"/>
</dbReference>
<dbReference type="GO" id="GO:0055088">
    <property type="term" value="P:lipid homeostasis"/>
    <property type="evidence" value="ECO:0007669"/>
    <property type="project" value="TreeGrafter"/>
</dbReference>
<dbReference type="SUPFAM" id="SSF52151">
    <property type="entry name" value="FabD/lysophospholipase-like"/>
    <property type="match status" value="1"/>
</dbReference>
<dbReference type="InterPro" id="IPR002641">
    <property type="entry name" value="PNPLA_dom"/>
</dbReference>
<organism evidence="4 5">
    <name type="scientific">Anopheles christyi</name>
    <dbReference type="NCBI Taxonomy" id="43041"/>
    <lineage>
        <taxon>Eukaryota</taxon>
        <taxon>Metazoa</taxon>
        <taxon>Ecdysozoa</taxon>
        <taxon>Arthropoda</taxon>
        <taxon>Hexapoda</taxon>
        <taxon>Insecta</taxon>
        <taxon>Pterygota</taxon>
        <taxon>Neoptera</taxon>
        <taxon>Endopterygota</taxon>
        <taxon>Diptera</taxon>
        <taxon>Nematocera</taxon>
        <taxon>Culicoidea</taxon>
        <taxon>Culicidae</taxon>
        <taxon>Anophelinae</taxon>
        <taxon>Anopheles</taxon>
    </lineage>
</organism>
<dbReference type="GO" id="GO:0016020">
    <property type="term" value="C:membrane"/>
    <property type="evidence" value="ECO:0007669"/>
    <property type="project" value="TreeGrafter"/>
</dbReference>
<evidence type="ECO:0000313" key="5">
    <source>
        <dbReference type="Proteomes" id="UP000075881"/>
    </source>
</evidence>
<dbReference type="PANTHER" id="PTHR12406:SF41">
    <property type="entry name" value="BRUMMER, ISOFORM B-RELATED"/>
    <property type="match status" value="1"/>
</dbReference>
<evidence type="ECO:0000259" key="3">
    <source>
        <dbReference type="PROSITE" id="PS51635"/>
    </source>
</evidence>
<name>A0A182K5Z7_9DIPT</name>
<evidence type="ECO:0000313" key="4">
    <source>
        <dbReference type="EnsemblMetazoa" id="ACHR006182-PA"/>
    </source>
</evidence>
<keyword evidence="1" id="KW-0443">Lipid metabolism</keyword>
<dbReference type="EnsemblMetazoa" id="ACHR006182-RA">
    <property type="protein sequence ID" value="ACHR006182-PA"/>
    <property type="gene ID" value="ACHR006182"/>
</dbReference>
<proteinExistence type="predicted"/>
<evidence type="ECO:0000256" key="2">
    <source>
        <dbReference type="PROSITE-ProRule" id="PRU01161"/>
    </source>
</evidence>
<evidence type="ECO:0000256" key="1">
    <source>
        <dbReference type="ARBA" id="ARBA00023098"/>
    </source>
</evidence>
<keyword evidence="5" id="KW-1185">Reference proteome</keyword>
<dbReference type="VEuPathDB" id="VectorBase:ACHR006182"/>
<feature type="short sequence motif" description="GXGXXG" evidence="2">
    <location>
        <begin position="7"/>
        <end position="12"/>
    </location>
</feature>
<reference evidence="4" key="2">
    <citation type="submission" date="2020-05" db="UniProtKB">
        <authorList>
            <consortium name="EnsemblMetazoa"/>
        </authorList>
    </citation>
    <scope>IDENTIFICATION</scope>
    <source>
        <strain evidence="4">ACHKN1017</strain>
    </source>
</reference>
<feature type="short sequence motif" description="GXSXG" evidence="2">
    <location>
        <begin position="36"/>
        <end position="40"/>
    </location>
</feature>
<dbReference type="InterPro" id="IPR016035">
    <property type="entry name" value="Acyl_Trfase/lysoPLipase"/>
</dbReference>
<accession>A0A182K5Z7</accession>
<dbReference type="PANTHER" id="PTHR12406">
    <property type="entry name" value="CALCIUM-INDEPENDENT PHOSPHOLIPASE A2 IPLA2 -RELATED"/>
    <property type="match status" value="1"/>
</dbReference>
<comment type="caution">
    <text evidence="2">Lacks conserved residue(s) required for the propagation of feature annotation.</text>
</comment>
<sequence>MNLSFAGCGFLGIYHVGVAVAFKKYAPHLLLHRISGASAGALAACCLLCDMPLGAEKYCIELEPKRRRLLPLSVEPAGAVSQRKGCVHDNDL</sequence>
<dbReference type="FunFam" id="3.40.1090.10:FF:000017">
    <property type="entry name" value="Patatin-like phospholipase domain-containing protein 2"/>
    <property type="match status" value="1"/>
</dbReference>
<dbReference type="GO" id="GO:0005811">
    <property type="term" value="C:lipid droplet"/>
    <property type="evidence" value="ECO:0007669"/>
    <property type="project" value="TreeGrafter"/>
</dbReference>
<dbReference type="Pfam" id="PF01734">
    <property type="entry name" value="Patatin"/>
    <property type="match status" value="1"/>
</dbReference>
<reference evidence="5" key="1">
    <citation type="submission" date="2013-03" db="EMBL/GenBank/DDBJ databases">
        <title>The Genome Sequence of Anopheles christyi ACHKN1017.</title>
        <authorList>
            <consortium name="The Broad Institute Genomics Platform"/>
            <person name="Neafsey D.E."/>
            <person name="Besansky N."/>
            <person name="Walker B."/>
            <person name="Young S.K."/>
            <person name="Zeng Q."/>
            <person name="Gargeya S."/>
            <person name="Fitzgerald M."/>
            <person name="Haas B."/>
            <person name="Abouelleil A."/>
            <person name="Allen A.W."/>
            <person name="Alvarado L."/>
            <person name="Arachchi H.M."/>
            <person name="Berlin A.M."/>
            <person name="Chapman S.B."/>
            <person name="Gainer-Dewar J."/>
            <person name="Goldberg J."/>
            <person name="Griggs A."/>
            <person name="Gujja S."/>
            <person name="Hansen M."/>
            <person name="Howarth C."/>
            <person name="Imamovic A."/>
            <person name="Ireland A."/>
            <person name="Larimer J."/>
            <person name="McCowan C."/>
            <person name="Murphy C."/>
            <person name="Pearson M."/>
            <person name="Poon T.W."/>
            <person name="Priest M."/>
            <person name="Roberts A."/>
            <person name="Saif S."/>
            <person name="Shea T."/>
            <person name="Sisk P."/>
            <person name="Sykes S."/>
            <person name="Wortman J."/>
            <person name="Nusbaum C."/>
            <person name="Birren B."/>
        </authorList>
    </citation>
    <scope>NUCLEOTIDE SEQUENCE [LARGE SCALE GENOMIC DNA]</scope>
    <source>
        <strain evidence="5">ACHKN1017</strain>
    </source>
</reference>
<dbReference type="STRING" id="43041.A0A182K5Z7"/>
<protein>
    <recommendedName>
        <fullName evidence="3">PNPLA domain-containing protein</fullName>
    </recommendedName>
</protein>
<dbReference type="Proteomes" id="UP000075881">
    <property type="component" value="Unassembled WGS sequence"/>
</dbReference>
<dbReference type="AlphaFoldDB" id="A0A182K5Z7"/>
<dbReference type="Gene3D" id="3.40.1090.10">
    <property type="entry name" value="Cytosolic phospholipase A2 catalytic domain"/>
    <property type="match status" value="1"/>
</dbReference>
<dbReference type="InterPro" id="IPR033562">
    <property type="entry name" value="PLPL"/>
</dbReference>
<feature type="domain" description="PNPLA" evidence="3">
    <location>
        <begin position="3"/>
        <end position="92"/>
    </location>
</feature>
<dbReference type="GO" id="GO:0004806">
    <property type="term" value="F:triacylglycerol lipase activity"/>
    <property type="evidence" value="ECO:0007669"/>
    <property type="project" value="TreeGrafter"/>
</dbReference>